<evidence type="ECO:0000313" key="2">
    <source>
        <dbReference type="Proteomes" id="UP000290649"/>
    </source>
</evidence>
<gene>
    <name evidence="1" type="ORF">DS745_19715</name>
</gene>
<keyword evidence="2" id="KW-1185">Reference proteome</keyword>
<sequence length="279" mass="32328">MVLVGLTSREEAVWEAIEQWEEEYFIEGDKNTIYSLETSLNKAIEKWRPDLQERLFNTIDSLIFHSHAISQNSKYDKETTAKVLDFGRVFNSDINEIADMKYLTIDQLRFITNQQLAKQRLLSLAQGGFSGIGGLLTISLDLPLMLTINLRSIQLTAMTYGYDLYKPYELMLALKVFHVATLPKTMQKEGWKQLVMELNHIEDEWLMFDEKDSYKSTVWLQQPVKQIGKGMVLFLLRNKLIKGIPLLGITVGAAANYFLAKQVTEITHQFYQKRYLLEK</sequence>
<dbReference type="PANTHER" id="PTHR41260:SF1">
    <property type="entry name" value="PROTEIN ECSC"/>
    <property type="match status" value="1"/>
</dbReference>
<organism evidence="1 2">
    <name type="scientific">Anaerobacillus alkaliphilus</name>
    <dbReference type="NCBI Taxonomy" id="1548597"/>
    <lineage>
        <taxon>Bacteria</taxon>
        <taxon>Bacillati</taxon>
        <taxon>Bacillota</taxon>
        <taxon>Bacilli</taxon>
        <taxon>Bacillales</taxon>
        <taxon>Bacillaceae</taxon>
        <taxon>Anaerobacillus</taxon>
    </lineage>
</organism>
<comment type="caution">
    <text evidence="1">The sequence shown here is derived from an EMBL/GenBank/DDBJ whole genome shotgun (WGS) entry which is preliminary data.</text>
</comment>
<proteinExistence type="predicted"/>
<dbReference type="InterPro" id="IPR024787">
    <property type="entry name" value="EcsC"/>
</dbReference>
<protein>
    <submittedName>
        <fullName evidence="1">EcsC family protein</fullName>
    </submittedName>
</protein>
<dbReference type="Pfam" id="PF12787">
    <property type="entry name" value="EcsC"/>
    <property type="match status" value="1"/>
</dbReference>
<evidence type="ECO:0000313" key="1">
    <source>
        <dbReference type="EMBL" id="RXI98549.1"/>
    </source>
</evidence>
<reference evidence="1 2" key="1">
    <citation type="journal article" date="2019" name="Int. J. Syst. Evol. Microbiol.">
        <title>Anaerobacillus alkaliphilus sp. nov., a novel alkaliphilic and moderately halophilic bacterium.</title>
        <authorList>
            <person name="Borsodi A.K."/>
            <person name="Aszalos J.M."/>
            <person name="Bihari P."/>
            <person name="Nagy I."/>
            <person name="Schumann P."/>
            <person name="Sproer C."/>
            <person name="Kovacs A.L."/>
            <person name="Boka K."/>
            <person name="Dobosy P."/>
            <person name="Ovari M."/>
            <person name="Szili-Kovacs T."/>
            <person name="Toth E."/>
        </authorList>
    </citation>
    <scope>NUCLEOTIDE SEQUENCE [LARGE SCALE GENOMIC DNA]</scope>
    <source>
        <strain evidence="1 2">B16-10</strain>
    </source>
</reference>
<dbReference type="OrthoDB" id="2040879at2"/>
<dbReference type="EMBL" id="QOUX01000046">
    <property type="protein sequence ID" value="RXI98549.1"/>
    <property type="molecule type" value="Genomic_DNA"/>
</dbReference>
<name>A0A4Q0VQR2_9BACI</name>
<dbReference type="Proteomes" id="UP000290649">
    <property type="component" value="Unassembled WGS sequence"/>
</dbReference>
<dbReference type="AlphaFoldDB" id="A0A4Q0VQR2"/>
<dbReference type="PANTHER" id="PTHR41260">
    <property type="entry name" value="PROTEIN ECSC"/>
    <property type="match status" value="1"/>
</dbReference>
<accession>A0A4Q0VQR2</accession>